<name>A0A3D8H9V3_9BACT</name>
<evidence type="ECO:0000313" key="2">
    <source>
        <dbReference type="EMBL" id="RDU47769.1"/>
    </source>
</evidence>
<gene>
    <name evidence="2" type="ORF">DWU89_17830</name>
</gene>
<sequence length="965" mass="105323">MCRYILIKGEDIEMRNKYWFVLLTFILGFVACTEDRLGDQADLQDGLNLLLSVPQSTVVSPMTKAGQEDTKIVSDLNILIYNSGETNVLPIKSYYYTTSEEMKGLSASNTSANPVTFNFPLSNGSYSVRVVANAGSEMSGMTCGEVDTKTFGYKNDGSIYMAMYGSDDVTVANGRGGASISLERIYAMITVQVQKNLATDIDITPTQVELIHVPATGCLTGTNAIGTNCLLKDGTGGFLKSDLAADHATAVPFYMYENMQPEGKCSLVDESGKKLSEATSPALGYDKTPASFSKPISQKEIIATDQVSSYIEVTANYSRDKAPLGTIKYRFFLGKNATTNFEVQRNHHYKITLMLGGQGGKDEVSWRVDADMEYEISTSDIYIGYLDKSTGTVTVTTKDGNLLNSLRLENDNSNGITLSGPYGTGNTRTFIATAQQTNLMQDAYKTGSFKITANFKNGTTNSKTVKVSQVSRLVDPIAIYKRAANVEPVDVEVKEYTRGDLDYHILKSDGPWSLKIEKGDWFTLSSGTRNISGEGQVLESTESGDVRFTYTPNSPNPVNDYDSNGSYADSDKARYGVVLVKYHNNNCEHRIYLRQGYHPTTMSGSNVAWSMFNCIGNGSSDRRTGELPTQTGYFYQAGNNTRYHPYSPGFGQSYGESWWSWNNVSDWTTNQNTPCPSGYKLPTSGDYSGIAENNSLLQGFVHDEDPVAGWTRGNDGKISFNNEEEGIHCNPAKGTLIVDRNSGESLFFSYGKGVLTSHSRSYLEQKSPTDINLDEIGVGLRRAGNGQLVYQLGDEAADRYGAIYLTSTKSSNGDAVTSLDLWYDMTSPEKNGKVLYNPSGSKDAGFVRCVRDGSSGSGGSGGDIGGDAEGKPGGQYILSPVKWGYSERRINVWAVYNGNPSNLLGFFNVNQNNQSITQLLSDKMGNPPVTIDKSITDVMLADTFSSDKCFCTVSELYGSGDKIFK</sequence>
<protein>
    <submittedName>
        <fullName evidence="2">DUF4906 domain-containing protein</fullName>
    </submittedName>
</protein>
<evidence type="ECO:0000313" key="3">
    <source>
        <dbReference type="Proteomes" id="UP000256321"/>
    </source>
</evidence>
<dbReference type="EMBL" id="QREV01000061">
    <property type="protein sequence ID" value="RDU47769.1"/>
    <property type="molecule type" value="Genomic_DNA"/>
</dbReference>
<dbReference type="AlphaFoldDB" id="A0A3D8H9V3"/>
<proteinExistence type="predicted"/>
<dbReference type="Pfam" id="PF16249">
    <property type="entry name" value="DUF4906"/>
    <property type="match status" value="1"/>
</dbReference>
<accession>A0A3D8H9V3</accession>
<dbReference type="Proteomes" id="UP000256321">
    <property type="component" value="Unassembled WGS sequence"/>
</dbReference>
<feature type="domain" description="DUF4906" evidence="1">
    <location>
        <begin position="253"/>
        <end position="352"/>
    </location>
</feature>
<dbReference type="PROSITE" id="PS51257">
    <property type="entry name" value="PROKAR_LIPOPROTEIN"/>
    <property type="match status" value="1"/>
</dbReference>
<comment type="caution">
    <text evidence="2">The sequence shown here is derived from an EMBL/GenBank/DDBJ whole genome shotgun (WGS) entry which is preliminary data.</text>
</comment>
<evidence type="ECO:0000259" key="1">
    <source>
        <dbReference type="Pfam" id="PF16249"/>
    </source>
</evidence>
<reference evidence="2 3" key="1">
    <citation type="submission" date="2018-07" db="EMBL/GenBank/DDBJ databases">
        <title>Parabacteroides acidifaciens nov. sp., isolated from human feces.</title>
        <authorList>
            <person name="Wang Y.J."/>
        </authorList>
    </citation>
    <scope>NUCLEOTIDE SEQUENCE [LARGE SCALE GENOMIC DNA]</scope>
    <source>
        <strain evidence="2 3">426-9</strain>
    </source>
</reference>
<organism evidence="2 3">
    <name type="scientific">Parabacteroides acidifaciens</name>
    <dbReference type="NCBI Taxonomy" id="2290935"/>
    <lineage>
        <taxon>Bacteria</taxon>
        <taxon>Pseudomonadati</taxon>
        <taxon>Bacteroidota</taxon>
        <taxon>Bacteroidia</taxon>
        <taxon>Bacteroidales</taxon>
        <taxon>Tannerellaceae</taxon>
        <taxon>Parabacteroides</taxon>
    </lineage>
</organism>
<dbReference type="InterPro" id="IPR032594">
    <property type="entry name" value="DUF4906"/>
</dbReference>